<keyword evidence="2" id="KW-0255">Endonuclease</keyword>
<evidence type="ECO:0000313" key="2">
    <source>
        <dbReference type="EMBL" id="MFC5972062.1"/>
    </source>
</evidence>
<dbReference type="InterPro" id="IPR041025">
    <property type="entry name" value="HNH_repeat"/>
</dbReference>
<dbReference type="AlphaFoldDB" id="A0ABD5RNX4"/>
<keyword evidence="2" id="KW-0378">Hydrolase</keyword>
<accession>A0ABD5RNX4</accession>
<comment type="caution">
    <text evidence="2">The sequence shown here is derived from an EMBL/GenBank/DDBJ whole genome shotgun (WGS) entry which is preliminary data.</text>
</comment>
<protein>
    <submittedName>
        <fullName evidence="2">Homing endonuclease associated repeat-containing protein</fullName>
    </submittedName>
</protein>
<sequence length="334" mass="37676">MSGISADELIEALCELAEEVGGTPTRTQMNEQGRYSGQPYYTKFGSWNDALKAAGMGPNHRNTVPEEELIEELRRVAEEVERVPRMADMDEHGRFSASAYHRRFGSWPAARKAAGLQQRTETTRKIGREALLSALVELAEDVGRPPSQEEMNQSGEYCHRPYYREFGTWGTALEAAGLDPNAGRSQATSDENLLRALRELATELGRTPTFDQVNELGEYSIWPYIRAFGSHNEAVEAAGLSINKEHGTVEGTVEYGVNWATQRLKALERDDWVCQDENCEMTDHEHRVQYGQGLDVHHLQKVRTFDSLGTANQLENLVSLCRSCHVQWENRMSR</sequence>
<dbReference type="Pfam" id="PF18780">
    <property type="entry name" value="HNH_repeat"/>
    <property type="match status" value="4"/>
</dbReference>
<dbReference type="InterPro" id="IPR003615">
    <property type="entry name" value="HNH_nuc"/>
</dbReference>
<dbReference type="InterPro" id="IPR002711">
    <property type="entry name" value="HNH"/>
</dbReference>
<proteinExistence type="predicted"/>
<dbReference type="Proteomes" id="UP001596099">
    <property type="component" value="Unassembled WGS sequence"/>
</dbReference>
<keyword evidence="3" id="KW-1185">Reference proteome</keyword>
<dbReference type="RefSeq" id="WP_247415050.1">
    <property type="nucleotide sequence ID" value="NZ_JALLGW010000001.1"/>
</dbReference>
<dbReference type="GO" id="GO:0004519">
    <property type="term" value="F:endonuclease activity"/>
    <property type="evidence" value="ECO:0007669"/>
    <property type="project" value="UniProtKB-KW"/>
</dbReference>
<organism evidence="2 3">
    <name type="scientific">Halomarina salina</name>
    <dbReference type="NCBI Taxonomy" id="1872699"/>
    <lineage>
        <taxon>Archaea</taxon>
        <taxon>Methanobacteriati</taxon>
        <taxon>Methanobacteriota</taxon>
        <taxon>Stenosarchaea group</taxon>
        <taxon>Halobacteria</taxon>
        <taxon>Halobacteriales</taxon>
        <taxon>Natronomonadaceae</taxon>
        <taxon>Halomarina</taxon>
    </lineage>
</organism>
<feature type="domain" description="HNH" evidence="1">
    <location>
        <begin position="278"/>
        <end position="329"/>
    </location>
</feature>
<reference evidence="2 3" key="1">
    <citation type="journal article" date="2019" name="Int. J. Syst. Evol. Microbiol.">
        <title>The Global Catalogue of Microorganisms (GCM) 10K type strain sequencing project: providing services to taxonomists for standard genome sequencing and annotation.</title>
        <authorList>
            <consortium name="The Broad Institute Genomics Platform"/>
            <consortium name="The Broad Institute Genome Sequencing Center for Infectious Disease"/>
            <person name="Wu L."/>
            <person name="Ma J."/>
        </authorList>
    </citation>
    <scope>NUCLEOTIDE SEQUENCE [LARGE SCALE GENOMIC DNA]</scope>
    <source>
        <strain evidence="2 3">CGMCC 1.12543</strain>
    </source>
</reference>
<dbReference type="CDD" id="cd00085">
    <property type="entry name" value="HNHc"/>
    <property type="match status" value="1"/>
</dbReference>
<evidence type="ECO:0000259" key="1">
    <source>
        <dbReference type="Pfam" id="PF01844"/>
    </source>
</evidence>
<name>A0ABD5RNX4_9EURY</name>
<dbReference type="Pfam" id="PF01844">
    <property type="entry name" value="HNH"/>
    <property type="match status" value="1"/>
</dbReference>
<evidence type="ECO:0000313" key="3">
    <source>
        <dbReference type="Proteomes" id="UP001596099"/>
    </source>
</evidence>
<keyword evidence="2" id="KW-0540">Nuclease</keyword>
<dbReference type="EMBL" id="JBHSQH010000001">
    <property type="protein sequence ID" value="MFC5972062.1"/>
    <property type="molecule type" value="Genomic_DNA"/>
</dbReference>
<gene>
    <name evidence="2" type="ORF">ACFPYI_12045</name>
</gene>